<keyword evidence="1" id="KW-0812">Transmembrane</keyword>
<keyword evidence="1" id="KW-0472">Membrane</keyword>
<dbReference type="RefSeq" id="WP_194417156.1">
    <property type="nucleotide sequence ID" value="NZ_JACXXJ020000005.1"/>
</dbReference>
<name>A0AAE2RIW6_AGRVI</name>
<evidence type="ECO:0000313" key="2">
    <source>
        <dbReference type="EMBL" id="MBF2717506.1"/>
    </source>
</evidence>
<protein>
    <submittedName>
        <fullName evidence="2">Amino acid transporter</fullName>
    </submittedName>
</protein>
<dbReference type="EMBL" id="JACXXJ020000005">
    <property type="protein sequence ID" value="MBF2717506.1"/>
    <property type="molecule type" value="Genomic_DNA"/>
</dbReference>
<dbReference type="Proteomes" id="UP000655037">
    <property type="component" value="Unassembled WGS sequence"/>
</dbReference>
<evidence type="ECO:0000313" key="3">
    <source>
        <dbReference type="Proteomes" id="UP000655037"/>
    </source>
</evidence>
<evidence type="ECO:0000256" key="1">
    <source>
        <dbReference type="SAM" id="Phobius"/>
    </source>
</evidence>
<organism evidence="2 3">
    <name type="scientific">Agrobacterium vitis</name>
    <name type="common">Rhizobium vitis</name>
    <dbReference type="NCBI Taxonomy" id="373"/>
    <lineage>
        <taxon>Bacteria</taxon>
        <taxon>Pseudomonadati</taxon>
        <taxon>Pseudomonadota</taxon>
        <taxon>Alphaproteobacteria</taxon>
        <taxon>Hyphomicrobiales</taxon>
        <taxon>Rhizobiaceae</taxon>
        <taxon>Rhizobium/Agrobacterium group</taxon>
        <taxon>Agrobacterium</taxon>
    </lineage>
</organism>
<feature type="transmembrane region" description="Helical" evidence="1">
    <location>
        <begin position="54"/>
        <end position="73"/>
    </location>
</feature>
<proteinExistence type="predicted"/>
<keyword evidence="1" id="KW-1133">Transmembrane helix</keyword>
<gene>
    <name evidence="2" type="ORF">IEI95_025180</name>
</gene>
<feature type="transmembrane region" description="Helical" evidence="1">
    <location>
        <begin position="20"/>
        <end position="42"/>
    </location>
</feature>
<sequence length="82" mass="8856">MTETDAEKLRITIHNERLKLLATFLNGIGVAVFAVGGLAPVFSSLYGQNGPTLFLMLVSTICFLTACALHYSASTVLKRLKP</sequence>
<comment type="caution">
    <text evidence="2">The sequence shown here is derived from an EMBL/GenBank/DDBJ whole genome shotgun (WGS) entry which is preliminary data.</text>
</comment>
<reference evidence="2" key="1">
    <citation type="submission" date="2020-11" db="EMBL/GenBank/DDBJ databases">
        <title>Agrobacterium vitis strain K377 genome.</title>
        <authorList>
            <person name="Xi H."/>
        </authorList>
    </citation>
    <scope>NUCLEOTIDE SEQUENCE</scope>
    <source>
        <strain evidence="2">K377</strain>
    </source>
</reference>
<accession>A0AAE2RIW6</accession>
<dbReference type="AlphaFoldDB" id="A0AAE2RIW6"/>